<gene>
    <name evidence="1" type="ORF">SNOG_12500</name>
</gene>
<organism evidence="1 2">
    <name type="scientific">Phaeosphaeria nodorum (strain SN15 / ATCC MYA-4574 / FGSC 10173)</name>
    <name type="common">Glume blotch fungus</name>
    <name type="synonym">Parastagonospora nodorum</name>
    <dbReference type="NCBI Taxonomy" id="321614"/>
    <lineage>
        <taxon>Eukaryota</taxon>
        <taxon>Fungi</taxon>
        <taxon>Dikarya</taxon>
        <taxon>Ascomycota</taxon>
        <taxon>Pezizomycotina</taxon>
        <taxon>Dothideomycetes</taxon>
        <taxon>Pleosporomycetidae</taxon>
        <taxon>Pleosporales</taxon>
        <taxon>Pleosporineae</taxon>
        <taxon>Phaeosphaeriaceae</taxon>
        <taxon>Parastagonospora</taxon>
    </lineage>
</organism>
<reference evidence="2" key="1">
    <citation type="journal article" date="2007" name="Plant Cell">
        <title>Dothideomycete-plant interactions illuminated by genome sequencing and EST analysis of the wheat pathogen Stagonospora nodorum.</title>
        <authorList>
            <person name="Hane J.K."/>
            <person name="Lowe R.G."/>
            <person name="Solomon P.S."/>
            <person name="Tan K.C."/>
            <person name="Schoch C.L."/>
            <person name="Spatafora J.W."/>
            <person name="Crous P.W."/>
            <person name="Kodira C."/>
            <person name="Birren B.W."/>
            <person name="Galagan J.E."/>
            <person name="Torriani S.F."/>
            <person name="McDonald B.A."/>
            <person name="Oliver R.P."/>
        </authorList>
    </citation>
    <scope>NUCLEOTIDE SEQUENCE [LARGE SCALE GENOMIC DNA]</scope>
    <source>
        <strain evidence="2">SN15 / ATCC MYA-4574 / FGSC 10173</strain>
    </source>
</reference>
<dbReference type="KEGG" id="pno:SNOG_12500"/>
<dbReference type="Proteomes" id="UP000001055">
    <property type="component" value="Unassembled WGS sequence"/>
</dbReference>
<dbReference type="HOGENOM" id="CLU_3160183_0_0_1"/>
<dbReference type="RefSeq" id="XP_001802721.1">
    <property type="nucleotide sequence ID" value="XM_001802669.1"/>
</dbReference>
<dbReference type="GeneID" id="5979630"/>
<name>Q0U6W4_PHANO</name>
<evidence type="ECO:0000313" key="2">
    <source>
        <dbReference type="Proteomes" id="UP000001055"/>
    </source>
</evidence>
<accession>Q0U6W4</accession>
<dbReference type="AlphaFoldDB" id="Q0U6W4"/>
<protein>
    <submittedName>
        <fullName evidence="1">Uncharacterized protein</fullName>
    </submittedName>
</protein>
<evidence type="ECO:0000313" key="1">
    <source>
        <dbReference type="EMBL" id="EAT80313.1"/>
    </source>
</evidence>
<proteinExistence type="predicted"/>
<dbReference type="EMBL" id="CH445346">
    <property type="protein sequence ID" value="EAT80313.1"/>
    <property type="molecule type" value="Genomic_DNA"/>
</dbReference>
<dbReference type="InParanoid" id="Q0U6W4"/>
<sequence>MSSRLTSPSPVLHLLLRATPRSLQNLAAAVLSGVWCLANIDKSFRKRL</sequence>